<feature type="non-terminal residue" evidence="2">
    <location>
        <position position="1"/>
    </location>
</feature>
<dbReference type="SUPFAM" id="SSF53901">
    <property type="entry name" value="Thiolase-like"/>
    <property type="match status" value="1"/>
</dbReference>
<keyword evidence="3" id="KW-1185">Reference proteome</keyword>
<evidence type="ECO:0000259" key="1">
    <source>
        <dbReference type="Pfam" id="PF00109"/>
    </source>
</evidence>
<dbReference type="InterPro" id="IPR050091">
    <property type="entry name" value="PKS_NRPS_Biosynth_Enz"/>
</dbReference>
<dbReference type="RefSeq" id="XP_025399329.1">
    <property type="nucleotide sequence ID" value="XM_025538924.1"/>
</dbReference>
<proteinExistence type="predicted"/>
<dbReference type="GO" id="GO:0004312">
    <property type="term" value="F:fatty acid synthase activity"/>
    <property type="evidence" value="ECO:0007669"/>
    <property type="project" value="TreeGrafter"/>
</dbReference>
<feature type="domain" description="Beta-ketoacyl synthase-like N-terminal" evidence="1">
    <location>
        <begin position="1"/>
        <end position="75"/>
    </location>
</feature>
<organism evidence="2 3">
    <name type="scientific">Aspergillus heteromorphus CBS 117.55</name>
    <dbReference type="NCBI Taxonomy" id="1448321"/>
    <lineage>
        <taxon>Eukaryota</taxon>
        <taxon>Fungi</taxon>
        <taxon>Dikarya</taxon>
        <taxon>Ascomycota</taxon>
        <taxon>Pezizomycotina</taxon>
        <taxon>Eurotiomycetes</taxon>
        <taxon>Eurotiomycetidae</taxon>
        <taxon>Eurotiales</taxon>
        <taxon>Aspergillaceae</taxon>
        <taxon>Aspergillus</taxon>
        <taxon>Aspergillus subgen. Circumdati</taxon>
    </lineage>
</organism>
<gene>
    <name evidence="2" type="ORF">BO70DRAFT_261530</name>
</gene>
<dbReference type="Proteomes" id="UP000247233">
    <property type="component" value="Unassembled WGS sequence"/>
</dbReference>
<dbReference type="OrthoDB" id="329835at2759"/>
<reference evidence="2 3" key="1">
    <citation type="submission" date="2016-12" db="EMBL/GenBank/DDBJ databases">
        <title>The genomes of Aspergillus section Nigri reveals drivers in fungal speciation.</title>
        <authorList>
            <consortium name="DOE Joint Genome Institute"/>
            <person name="Vesth T.C."/>
            <person name="Nybo J."/>
            <person name="Theobald S."/>
            <person name="Brandl J."/>
            <person name="Frisvad J.C."/>
            <person name="Nielsen K.F."/>
            <person name="Lyhne E.K."/>
            <person name="Kogle M.E."/>
            <person name="Kuo A."/>
            <person name="Riley R."/>
            <person name="Clum A."/>
            <person name="Nolan M."/>
            <person name="Lipzen A."/>
            <person name="Salamov A."/>
            <person name="Henrissat B."/>
            <person name="Wiebenga A."/>
            <person name="De Vries R.P."/>
            <person name="Grigoriev I.V."/>
            <person name="Mortensen U.H."/>
            <person name="Andersen M.R."/>
            <person name="Baker S.E."/>
        </authorList>
    </citation>
    <scope>NUCLEOTIDE SEQUENCE [LARGE SCALE GENOMIC DNA]</scope>
    <source>
        <strain evidence="2 3">CBS 117.55</strain>
    </source>
</reference>
<dbReference type="EMBL" id="MSFL01000012">
    <property type="protein sequence ID" value="PWY82064.1"/>
    <property type="molecule type" value="Genomic_DNA"/>
</dbReference>
<name>A0A317W633_9EURO</name>
<dbReference type="InterPro" id="IPR016039">
    <property type="entry name" value="Thiolase-like"/>
</dbReference>
<sequence>RLLLEYTYQALENAGLSIDAVSGSRTSVYSGSFSTDWQHMQLKDGETCRTTAILGQEPCVNANRISWFFNLHGNS</sequence>
<dbReference type="VEuPathDB" id="FungiDB:BO70DRAFT_261530"/>
<evidence type="ECO:0000313" key="3">
    <source>
        <dbReference type="Proteomes" id="UP000247233"/>
    </source>
</evidence>
<dbReference type="Gene3D" id="3.40.47.10">
    <property type="match status" value="1"/>
</dbReference>
<dbReference type="GeneID" id="37061161"/>
<accession>A0A317W633</accession>
<dbReference type="GO" id="GO:0044550">
    <property type="term" value="P:secondary metabolite biosynthetic process"/>
    <property type="evidence" value="ECO:0007669"/>
    <property type="project" value="TreeGrafter"/>
</dbReference>
<dbReference type="GO" id="GO:0006633">
    <property type="term" value="P:fatty acid biosynthetic process"/>
    <property type="evidence" value="ECO:0007669"/>
    <property type="project" value="TreeGrafter"/>
</dbReference>
<dbReference type="STRING" id="1448321.A0A317W633"/>
<dbReference type="Pfam" id="PF00109">
    <property type="entry name" value="ketoacyl-synt"/>
    <property type="match status" value="1"/>
</dbReference>
<feature type="non-terminal residue" evidence="2">
    <location>
        <position position="75"/>
    </location>
</feature>
<comment type="caution">
    <text evidence="2">The sequence shown here is derived from an EMBL/GenBank/DDBJ whole genome shotgun (WGS) entry which is preliminary data.</text>
</comment>
<dbReference type="AlphaFoldDB" id="A0A317W633"/>
<protein>
    <submittedName>
        <fullName evidence="2">Polyketide synthase</fullName>
    </submittedName>
</protein>
<dbReference type="PANTHER" id="PTHR43775">
    <property type="entry name" value="FATTY ACID SYNTHASE"/>
    <property type="match status" value="1"/>
</dbReference>
<evidence type="ECO:0000313" key="2">
    <source>
        <dbReference type="EMBL" id="PWY82064.1"/>
    </source>
</evidence>
<dbReference type="PANTHER" id="PTHR43775:SF29">
    <property type="entry name" value="ASPERFURANONE POLYKETIDE SYNTHASE AFOG-RELATED"/>
    <property type="match status" value="1"/>
</dbReference>
<dbReference type="InterPro" id="IPR014030">
    <property type="entry name" value="Ketoacyl_synth_N"/>
</dbReference>